<name>A0ACB9ATJ9_9ASTR</name>
<gene>
    <name evidence="1" type="ORF">L1987_71544</name>
</gene>
<reference evidence="1 2" key="2">
    <citation type="journal article" date="2022" name="Mol. Ecol. Resour.">
        <title>The genomes of chicory, endive, great burdock and yacon provide insights into Asteraceae paleo-polyploidization history and plant inulin production.</title>
        <authorList>
            <person name="Fan W."/>
            <person name="Wang S."/>
            <person name="Wang H."/>
            <person name="Wang A."/>
            <person name="Jiang F."/>
            <person name="Liu H."/>
            <person name="Zhao H."/>
            <person name="Xu D."/>
            <person name="Zhang Y."/>
        </authorList>
    </citation>
    <scope>NUCLEOTIDE SEQUENCE [LARGE SCALE GENOMIC DNA]</scope>
    <source>
        <strain evidence="2">cv. Yunnan</strain>
        <tissue evidence="1">Leaves</tissue>
    </source>
</reference>
<accession>A0ACB9ATJ9</accession>
<proteinExistence type="predicted"/>
<protein>
    <submittedName>
        <fullName evidence="1">Uncharacterized protein</fullName>
    </submittedName>
</protein>
<dbReference type="EMBL" id="CM042041">
    <property type="protein sequence ID" value="KAI3712974.1"/>
    <property type="molecule type" value="Genomic_DNA"/>
</dbReference>
<sequence>MRRRGEGTSGRRDAGKGAPEWTEAGIMGQRRRQSNEDWSSKKGMLEKELNNLMIGSLKVWGDVELRYLWGMKVMITFGSSVGARKFLHANKDVHERLFKNLQLWDGQLIPFDRIAWVRIHGVPVQLWEGKTFDRIGKMFGKVVESSEVSFETGNLSFDEIGILVASPHRISQEMNIEWNGNSFLVRIQESSRCWVPGFINNPVRSSTPVVSGGDGDG</sequence>
<comment type="caution">
    <text evidence="1">The sequence shown here is derived from an EMBL/GenBank/DDBJ whole genome shotgun (WGS) entry which is preliminary data.</text>
</comment>
<dbReference type="Proteomes" id="UP001056120">
    <property type="component" value="Linkage Group LG24"/>
</dbReference>
<organism evidence="1 2">
    <name type="scientific">Smallanthus sonchifolius</name>
    <dbReference type="NCBI Taxonomy" id="185202"/>
    <lineage>
        <taxon>Eukaryota</taxon>
        <taxon>Viridiplantae</taxon>
        <taxon>Streptophyta</taxon>
        <taxon>Embryophyta</taxon>
        <taxon>Tracheophyta</taxon>
        <taxon>Spermatophyta</taxon>
        <taxon>Magnoliopsida</taxon>
        <taxon>eudicotyledons</taxon>
        <taxon>Gunneridae</taxon>
        <taxon>Pentapetalae</taxon>
        <taxon>asterids</taxon>
        <taxon>campanulids</taxon>
        <taxon>Asterales</taxon>
        <taxon>Asteraceae</taxon>
        <taxon>Asteroideae</taxon>
        <taxon>Heliantheae alliance</taxon>
        <taxon>Millerieae</taxon>
        <taxon>Smallanthus</taxon>
    </lineage>
</organism>
<evidence type="ECO:0000313" key="2">
    <source>
        <dbReference type="Proteomes" id="UP001056120"/>
    </source>
</evidence>
<keyword evidence="2" id="KW-1185">Reference proteome</keyword>
<reference evidence="2" key="1">
    <citation type="journal article" date="2022" name="Mol. Ecol. Resour.">
        <title>The genomes of chicory, endive, great burdock and yacon provide insights into Asteraceae palaeo-polyploidization history and plant inulin production.</title>
        <authorList>
            <person name="Fan W."/>
            <person name="Wang S."/>
            <person name="Wang H."/>
            <person name="Wang A."/>
            <person name="Jiang F."/>
            <person name="Liu H."/>
            <person name="Zhao H."/>
            <person name="Xu D."/>
            <person name="Zhang Y."/>
        </authorList>
    </citation>
    <scope>NUCLEOTIDE SEQUENCE [LARGE SCALE GENOMIC DNA]</scope>
    <source>
        <strain evidence="2">cv. Yunnan</strain>
    </source>
</reference>
<evidence type="ECO:0000313" key="1">
    <source>
        <dbReference type="EMBL" id="KAI3712974.1"/>
    </source>
</evidence>